<evidence type="ECO:0000256" key="1">
    <source>
        <dbReference type="SAM" id="Coils"/>
    </source>
</evidence>
<feature type="compositionally biased region" description="Polar residues" evidence="2">
    <location>
        <begin position="282"/>
        <end position="294"/>
    </location>
</feature>
<dbReference type="Proteomes" id="UP000469890">
    <property type="component" value="Unassembled WGS sequence"/>
</dbReference>
<feature type="compositionally biased region" description="Polar residues" evidence="2">
    <location>
        <begin position="100"/>
        <end position="109"/>
    </location>
</feature>
<proteinExistence type="predicted"/>
<protein>
    <submittedName>
        <fullName evidence="3">Uncharacterized protein</fullName>
    </submittedName>
</protein>
<feature type="compositionally biased region" description="Polar residues" evidence="2">
    <location>
        <begin position="67"/>
        <end position="78"/>
    </location>
</feature>
<feature type="compositionally biased region" description="Polar residues" evidence="2">
    <location>
        <begin position="381"/>
        <end position="395"/>
    </location>
</feature>
<comment type="caution">
    <text evidence="3">The sequence shown here is derived from an EMBL/GenBank/DDBJ whole genome shotgun (WGS) entry which is preliminary data.</text>
</comment>
<organism evidence="3 4">
    <name type="scientific">Mucor circinelloides f. lusitanicus</name>
    <name type="common">Mucor racemosus var. lusitanicus</name>
    <dbReference type="NCBI Taxonomy" id="29924"/>
    <lineage>
        <taxon>Eukaryota</taxon>
        <taxon>Fungi</taxon>
        <taxon>Fungi incertae sedis</taxon>
        <taxon>Mucoromycota</taxon>
        <taxon>Mucoromycotina</taxon>
        <taxon>Mucoromycetes</taxon>
        <taxon>Mucorales</taxon>
        <taxon>Mucorineae</taxon>
        <taxon>Mucoraceae</taxon>
        <taxon>Mucor</taxon>
    </lineage>
</organism>
<sequence length="1669" mass="182833">MQKRNRDEQEDDASDRGKPKRPAKASAYSPARDTTKPEQLQAAVLRLNQRKYMSDSSMSQPDEMASSYGQAGQRNPSHNQEEQRASGEGPSSSASTGSSIQVNPVQTPPQRGLHSRFSGIASTSPSRRKAISLSKSKKPSPAPVSPLSPSKEEQSNVVDLPPASSSATQEPSAPVVAPVSGMHSRAIGMVHSNPKRLSLSKKRPSTQQASFPKPVLPTSSLSAQAPSAEVISTKSGGINVPSSKWSPKRVSGGEAVPSSSIKMPPSSSSSKPFLPAKEKSQDSVNVPSTASSSKRAPHGKSVPSTGVKASSSSSSSKLVSPAKAKSQSGVNVPTAASSSKRASSESAGSSTGVTASSSRSTSKVADLAKVSQTGGAHVSDDGSSSSRVPPDQSTVSGGGGEIASSSTSGNQESPSPDAVALRVPFTVECDLLIDTNDLLPQAAVSGIQKAFDDAQSIGFNESINNCTKFLASKHVVIDGGHRTLCNVLNGVSRTECKIHDNQGGSQKPKDMLLLYCLASHLQCAVYVFSTRHRPVLVSPSAQEQVQGYMALLVHKDSYMQKTHWYPLRLDLKSKVGSARAKTTLETPIVATRKQSIAQASTVSSSKPIAKGYEKDIEDILRASCFSIFRKKWDDFRSSGNTSIQDFKATLSVKSFPENVVQRCSDAIENKMRAAGTPLSRNPQWLSRKLHSWKTRKKNPFGVVQLVEEFIAIITKEQNKELADQGDDDPIEVEDGTSQDQDDPIEVENDISQDLDDPIEIEDDTAQVQGQLVPIKEYHTISRSLKSVIKPQADYQTLLLRMTNLQNTCHHVVYGLSQCVSTLVNMIIEGECSAGAHPGYLDFSRIDLHQRGIGAGAEQAISLVAPIKQDVLDLFNFAGFYKIACAVVGQKNLTAHSADFPILQTLSTSLPANDRVTFVCGPWVQDACRRFLTNFINMWSPASCVADLRVVMEMLLRIHLCSQRFFNPKVRPKKTKKQNKVKIKAPSKDYAMSKLFWALVHKDPKQHVVDFFTTKVFKLFPTPKDITTAATVSASASVATAMNPYEKALQDGTDASEDEEEEDGILLAQTPDLPAKDIRALTSVACFLCQSPEHPTVITMQHVKEKLYHDKQDCIPSSALETTASLVSAVRSVTPKEDQAFSLANWIPMRALRNTLVEFAGSKTKRRVSKLCVDKKKDTNSADAVRIDHAALYHLFSNDHNIHLPNGIDKVTSVHVLKTTEQKVDLLNNFLKINKIKGLFQERKLTFAGYFLFSNQYDLHFAGYKIVQPVKQADIATRGRQERSGNQNHEAEKQLVKELTKEIKDMRKTYTANAKELRKLELARMQAGNKSRTFERRNKRRDPNLYRDLKDARDTFNKLHAKQAKLLQEIQERQSRMYILNKKIHNQRHPPQGSHLDPKLAPIVAASSTVVQGIDPGIVTAASGVGTYSRSLFEAVNRFQAISNEEEVPHPKDQAYPFSLTANMVNTAVLSHQHRKQREKKDIGIKKQQRNTVIRRCRLKKYHQRKVASDNSVYHQPKGAHIVTFTGNWSGSGAYIKGHARRSTKLYYSQLGAGTNHSVVSVDEYKSTVTCSSCFHRTSKQVHLRDGHIKRIPGAVVCLNVKCPRRLTSGATTVNRDLNGAKNIALIGFSSLAAQDGLALPPFRHSHNTNKYILSQLFLAHQSGEVGIPT</sequence>
<feature type="compositionally biased region" description="Low complexity" evidence="2">
    <location>
        <begin position="86"/>
        <end position="99"/>
    </location>
</feature>
<feature type="compositionally biased region" description="Polar residues" evidence="2">
    <location>
        <begin position="217"/>
        <end position="245"/>
    </location>
</feature>
<feature type="region of interest" description="Disordered" evidence="2">
    <location>
        <begin position="718"/>
        <end position="743"/>
    </location>
</feature>
<feature type="compositionally biased region" description="Low complexity" evidence="2">
    <location>
        <begin position="334"/>
        <end position="365"/>
    </location>
</feature>
<dbReference type="EMBL" id="JAAECE010000012">
    <property type="protein sequence ID" value="KAF1796447.1"/>
    <property type="molecule type" value="Genomic_DNA"/>
</dbReference>
<reference evidence="3 4" key="1">
    <citation type="submission" date="2019-09" db="EMBL/GenBank/DDBJ databases">
        <authorList>
            <consortium name="DOE Joint Genome Institute"/>
            <person name="Mondo S.J."/>
            <person name="Navarro-Mendoza M.I."/>
            <person name="Perez-Arques C."/>
            <person name="Panchal S."/>
            <person name="Nicolas F.E."/>
            <person name="Ganguly P."/>
            <person name="Pangilinan J."/>
            <person name="Grigoriev I."/>
            <person name="Heitman J."/>
            <person name="Sanya K."/>
            <person name="Garre V."/>
        </authorList>
    </citation>
    <scope>NUCLEOTIDE SEQUENCE [LARGE SCALE GENOMIC DNA]</scope>
    <source>
        <strain evidence="3 4">MU402</strain>
    </source>
</reference>
<accession>A0A8H4B7K1</accession>
<feature type="compositionally biased region" description="Acidic residues" evidence="2">
    <location>
        <begin position="723"/>
        <end position="743"/>
    </location>
</feature>
<name>A0A8H4B7K1_MUCCL</name>
<feature type="compositionally biased region" description="Polar residues" evidence="2">
    <location>
        <begin position="403"/>
        <end position="414"/>
    </location>
</feature>
<evidence type="ECO:0000256" key="2">
    <source>
        <dbReference type="SAM" id="MobiDB-lite"/>
    </source>
</evidence>
<feature type="region of interest" description="Disordered" evidence="2">
    <location>
        <begin position="1"/>
        <end position="417"/>
    </location>
</feature>
<feature type="compositionally biased region" description="Low complexity" evidence="2">
    <location>
        <begin position="301"/>
        <end position="326"/>
    </location>
</feature>
<gene>
    <name evidence="3" type="ORF">FB192DRAFT_1463171</name>
</gene>
<feature type="compositionally biased region" description="Low complexity" evidence="2">
    <location>
        <begin position="257"/>
        <end position="272"/>
    </location>
</feature>
<feature type="compositionally biased region" description="Basic residues" evidence="2">
    <location>
        <begin position="126"/>
        <end position="138"/>
    </location>
</feature>
<evidence type="ECO:0000313" key="4">
    <source>
        <dbReference type="Proteomes" id="UP000469890"/>
    </source>
</evidence>
<keyword evidence="1" id="KW-0175">Coiled coil</keyword>
<evidence type="ECO:0000313" key="3">
    <source>
        <dbReference type="EMBL" id="KAF1796447.1"/>
    </source>
</evidence>
<feature type="coiled-coil region" evidence="1">
    <location>
        <begin position="1288"/>
        <end position="1315"/>
    </location>
</feature>